<dbReference type="KEGG" id="lrs:PX52LOC_05962"/>
<dbReference type="EMBL" id="CP042425">
    <property type="protein sequence ID" value="QEL18912.1"/>
    <property type="molecule type" value="Genomic_DNA"/>
</dbReference>
<dbReference type="Proteomes" id="UP000324974">
    <property type="component" value="Chromosome"/>
</dbReference>
<accession>A0A5C1AMF7</accession>
<gene>
    <name evidence="1" type="ORF">PX52LOC_05962</name>
</gene>
<name>A0A5C1AMF7_9BACT</name>
<organism evidence="1 2">
    <name type="scientific">Limnoglobus roseus</name>
    <dbReference type="NCBI Taxonomy" id="2598579"/>
    <lineage>
        <taxon>Bacteria</taxon>
        <taxon>Pseudomonadati</taxon>
        <taxon>Planctomycetota</taxon>
        <taxon>Planctomycetia</taxon>
        <taxon>Gemmatales</taxon>
        <taxon>Gemmataceae</taxon>
        <taxon>Limnoglobus</taxon>
    </lineage>
</organism>
<keyword evidence="2" id="KW-1185">Reference proteome</keyword>
<reference evidence="2" key="1">
    <citation type="submission" date="2019-08" db="EMBL/GenBank/DDBJ databases">
        <title>Limnoglobus roseus gen. nov., sp. nov., a novel freshwater planctomycete with a giant genome from the family Gemmataceae.</title>
        <authorList>
            <person name="Kulichevskaya I.S."/>
            <person name="Naumoff D.G."/>
            <person name="Miroshnikov K."/>
            <person name="Ivanova A."/>
            <person name="Philippov D.A."/>
            <person name="Hakobyan A."/>
            <person name="Rijpstra I.C."/>
            <person name="Sinninghe Damste J.S."/>
            <person name="Liesack W."/>
            <person name="Dedysh S.N."/>
        </authorList>
    </citation>
    <scope>NUCLEOTIDE SEQUENCE [LARGE SCALE GENOMIC DNA]</scope>
    <source>
        <strain evidence="2">PX52</strain>
    </source>
</reference>
<dbReference type="AlphaFoldDB" id="A0A5C1AMF7"/>
<protein>
    <submittedName>
        <fullName evidence="1">Uncharacterized protein</fullName>
    </submittedName>
</protein>
<sequence>MDSVPTFTLSSPPVEFDVVRPADVRLRVKRPLKVHQKTAISEVFDIQLMSRSREPASYLSPTLG</sequence>
<evidence type="ECO:0000313" key="1">
    <source>
        <dbReference type="EMBL" id="QEL18912.1"/>
    </source>
</evidence>
<dbReference type="RefSeq" id="WP_149113357.1">
    <property type="nucleotide sequence ID" value="NZ_CP042425.1"/>
</dbReference>
<evidence type="ECO:0000313" key="2">
    <source>
        <dbReference type="Proteomes" id="UP000324974"/>
    </source>
</evidence>
<proteinExistence type="predicted"/>